<dbReference type="PANTHER" id="PTHR23266">
    <property type="entry name" value="IMMUNOGLOBULIN HEAVY CHAIN"/>
    <property type="match status" value="1"/>
</dbReference>
<sequence>MITIVWARWFTIRRRCCSVEIRSESVLPRGRMMGFVPCLCFFLATFAYAQSEIVLTQSASVTIKPGESHKLSCSVSGFNLDSYYMSWVKQVPGKGLEWLLAYHKPSSTKYYAPGVEGRIIPSRTSSITYIQINNLRPEDTAMYYCARDHSDLNTSGARTETEEE</sequence>
<dbReference type="OMA" id="TIRRRCC"/>
<evidence type="ECO:0000313" key="5">
    <source>
        <dbReference type="EMBL" id="GCB60864.1"/>
    </source>
</evidence>
<keyword evidence="3" id="KW-1280">Immunoglobulin</keyword>
<dbReference type="SMART" id="SM00409">
    <property type="entry name" value="IG"/>
    <property type="match status" value="1"/>
</dbReference>
<dbReference type="EMBL" id="BFAA01007572">
    <property type="protein sequence ID" value="GCB60864.1"/>
    <property type="molecule type" value="Genomic_DNA"/>
</dbReference>
<feature type="domain" description="Ig-like" evidence="4">
    <location>
        <begin position="51"/>
        <end position="161"/>
    </location>
</feature>
<evidence type="ECO:0000259" key="4">
    <source>
        <dbReference type="PROSITE" id="PS50835"/>
    </source>
</evidence>
<dbReference type="SUPFAM" id="SSF48726">
    <property type="entry name" value="Immunoglobulin"/>
    <property type="match status" value="1"/>
</dbReference>
<dbReference type="PROSITE" id="PS50835">
    <property type="entry name" value="IG_LIKE"/>
    <property type="match status" value="1"/>
</dbReference>
<proteinExistence type="predicted"/>
<dbReference type="OrthoDB" id="9945861at2759"/>
<dbReference type="InterPro" id="IPR013106">
    <property type="entry name" value="Ig_V-set"/>
</dbReference>
<protein>
    <recommendedName>
        <fullName evidence="4">Ig-like domain-containing protein</fullName>
    </recommendedName>
</protein>
<keyword evidence="2" id="KW-1064">Adaptive immunity</keyword>
<dbReference type="GO" id="GO:0005576">
    <property type="term" value="C:extracellular region"/>
    <property type="evidence" value="ECO:0007669"/>
    <property type="project" value="UniProtKB-ARBA"/>
</dbReference>
<name>A0A401NJ11_SCYTO</name>
<gene>
    <name evidence="5" type="ORF">scyTo_0014239</name>
</gene>
<dbReference type="InterPro" id="IPR007110">
    <property type="entry name" value="Ig-like_dom"/>
</dbReference>
<dbReference type="InterPro" id="IPR013783">
    <property type="entry name" value="Ig-like_fold"/>
</dbReference>
<dbReference type="Proteomes" id="UP000288216">
    <property type="component" value="Unassembled WGS sequence"/>
</dbReference>
<evidence type="ECO:0000313" key="6">
    <source>
        <dbReference type="Proteomes" id="UP000288216"/>
    </source>
</evidence>
<dbReference type="InterPro" id="IPR003599">
    <property type="entry name" value="Ig_sub"/>
</dbReference>
<organism evidence="5 6">
    <name type="scientific">Scyliorhinus torazame</name>
    <name type="common">Cloudy catshark</name>
    <name type="synonym">Catulus torazame</name>
    <dbReference type="NCBI Taxonomy" id="75743"/>
    <lineage>
        <taxon>Eukaryota</taxon>
        <taxon>Metazoa</taxon>
        <taxon>Chordata</taxon>
        <taxon>Craniata</taxon>
        <taxon>Vertebrata</taxon>
        <taxon>Chondrichthyes</taxon>
        <taxon>Elasmobranchii</taxon>
        <taxon>Galeomorphii</taxon>
        <taxon>Galeoidea</taxon>
        <taxon>Carcharhiniformes</taxon>
        <taxon>Scyliorhinidae</taxon>
        <taxon>Scyliorhinus</taxon>
    </lineage>
</organism>
<keyword evidence="1" id="KW-0391">Immunity</keyword>
<keyword evidence="6" id="KW-1185">Reference proteome</keyword>
<evidence type="ECO:0000256" key="3">
    <source>
        <dbReference type="ARBA" id="ARBA00043265"/>
    </source>
</evidence>
<comment type="caution">
    <text evidence="5">The sequence shown here is derived from an EMBL/GenBank/DDBJ whole genome shotgun (WGS) entry which is preliminary data.</text>
</comment>
<evidence type="ECO:0000256" key="2">
    <source>
        <dbReference type="ARBA" id="ARBA00023130"/>
    </source>
</evidence>
<dbReference type="Gene3D" id="2.60.40.10">
    <property type="entry name" value="Immunoglobulins"/>
    <property type="match status" value="1"/>
</dbReference>
<dbReference type="InterPro" id="IPR050199">
    <property type="entry name" value="IgHV"/>
</dbReference>
<dbReference type="Pfam" id="PF07686">
    <property type="entry name" value="V-set"/>
    <property type="match status" value="1"/>
</dbReference>
<dbReference type="FunFam" id="2.60.40.10:FF:001594">
    <property type="entry name" value="Immunoglobulin heavy variable 9-4"/>
    <property type="match status" value="1"/>
</dbReference>
<dbReference type="SMART" id="SM00406">
    <property type="entry name" value="IGv"/>
    <property type="match status" value="1"/>
</dbReference>
<reference evidence="5 6" key="1">
    <citation type="journal article" date="2018" name="Nat. Ecol. Evol.">
        <title>Shark genomes provide insights into elasmobranch evolution and the origin of vertebrates.</title>
        <authorList>
            <person name="Hara Y"/>
            <person name="Yamaguchi K"/>
            <person name="Onimaru K"/>
            <person name="Kadota M"/>
            <person name="Koyanagi M"/>
            <person name="Keeley SD"/>
            <person name="Tatsumi K"/>
            <person name="Tanaka K"/>
            <person name="Motone F"/>
            <person name="Kageyama Y"/>
            <person name="Nozu R"/>
            <person name="Adachi N"/>
            <person name="Nishimura O"/>
            <person name="Nakagawa R"/>
            <person name="Tanegashima C"/>
            <person name="Kiyatake I"/>
            <person name="Matsumoto R"/>
            <person name="Murakumo K"/>
            <person name="Nishida K"/>
            <person name="Terakita A"/>
            <person name="Kuratani S"/>
            <person name="Sato K"/>
            <person name="Hyodo S Kuraku.S."/>
        </authorList>
    </citation>
    <scope>NUCLEOTIDE SEQUENCE [LARGE SCALE GENOMIC DNA]</scope>
</reference>
<evidence type="ECO:0000256" key="1">
    <source>
        <dbReference type="ARBA" id="ARBA00022859"/>
    </source>
</evidence>
<accession>A0A401NJ11</accession>
<dbReference type="AlphaFoldDB" id="A0A401NJ11"/>
<dbReference type="GO" id="GO:0019814">
    <property type="term" value="C:immunoglobulin complex"/>
    <property type="evidence" value="ECO:0007669"/>
    <property type="project" value="UniProtKB-KW"/>
</dbReference>
<dbReference type="GO" id="GO:0002250">
    <property type="term" value="P:adaptive immune response"/>
    <property type="evidence" value="ECO:0007669"/>
    <property type="project" value="UniProtKB-KW"/>
</dbReference>
<dbReference type="InterPro" id="IPR036179">
    <property type="entry name" value="Ig-like_dom_sf"/>
</dbReference>